<dbReference type="Proteomes" id="UP001430356">
    <property type="component" value="Unassembled WGS sequence"/>
</dbReference>
<feature type="domain" description="RING-type" evidence="4">
    <location>
        <begin position="178"/>
        <end position="213"/>
    </location>
</feature>
<keyword evidence="1" id="KW-0479">Metal-binding</keyword>
<keyword evidence="1" id="KW-0863">Zinc-finger</keyword>
<feature type="transmembrane region" description="Helical" evidence="3">
    <location>
        <begin position="108"/>
        <end position="130"/>
    </location>
</feature>
<feature type="region of interest" description="Disordered" evidence="2">
    <location>
        <begin position="241"/>
        <end position="267"/>
    </location>
</feature>
<dbReference type="SUPFAM" id="SSF57850">
    <property type="entry name" value="RING/U-box"/>
    <property type="match status" value="1"/>
</dbReference>
<evidence type="ECO:0000256" key="2">
    <source>
        <dbReference type="SAM" id="MobiDB-lite"/>
    </source>
</evidence>
<keyword evidence="3" id="KW-0472">Membrane</keyword>
<accession>A0AAW0EW64</accession>
<feature type="region of interest" description="Disordered" evidence="2">
    <location>
        <begin position="379"/>
        <end position="403"/>
    </location>
</feature>
<feature type="compositionally biased region" description="Basic and acidic residues" evidence="2">
    <location>
        <begin position="285"/>
        <end position="297"/>
    </location>
</feature>
<keyword evidence="6" id="KW-1185">Reference proteome</keyword>
<evidence type="ECO:0000256" key="3">
    <source>
        <dbReference type="SAM" id="Phobius"/>
    </source>
</evidence>
<gene>
    <name evidence="5" type="ORF">NESM_000685800</name>
</gene>
<sequence>MSAATRRGRPATAATWARHASVVVAALVCVFCFCGAVERVEAHLERQTYVGYRTPHLCSYQIMEAVACPEAKPMCCVASSSVRCCASTTSCGNCTDDVVGYEMPKSSVIIGCFSLSVLVLLGSVIMSGVGRHLAWVLERRRVIENSRKRLLLRRAEAREFKRELAETEDKDIDDAVACVICCARHIDVALTPCGHVCCCRFCAKRLRECPVCRAAVQRCFDLPLYYVKQLLGAADVVVEEEESSGGGGHRHEPTTTTAAASTTTTSTSVVEMITITPDTAAATITREEREEDRRGAGEEVDVADISSRACLADGHASAAPARPHTPGTTGGAASVVAAAAAAEDDEPSRGLLHSFRRRYTRLNSSDDDDGSQAAAAAAAEEGDDVVGGNRHRRAGAGLHTQRTRAAAGDAVDGMDGPIAGAAAVAAASAALPPHASGYISVDR</sequence>
<reference evidence="5 6" key="1">
    <citation type="journal article" date="2021" name="MBio">
        <title>A New Model Trypanosomatid, Novymonas esmeraldas: Genomic Perception of Its 'Candidatus Pandoraea novymonadis' Endosymbiont.</title>
        <authorList>
            <person name="Zakharova A."/>
            <person name="Saura A."/>
            <person name="Butenko A."/>
            <person name="Podesvova L."/>
            <person name="Warmusova S."/>
            <person name="Kostygov A.Y."/>
            <person name="Nenarokova A."/>
            <person name="Lukes J."/>
            <person name="Opperdoes F.R."/>
            <person name="Yurchenko V."/>
        </authorList>
    </citation>
    <scope>NUCLEOTIDE SEQUENCE [LARGE SCALE GENOMIC DNA]</scope>
    <source>
        <strain evidence="5 6">E262AT.01</strain>
    </source>
</reference>
<keyword evidence="3" id="KW-1133">Transmembrane helix</keyword>
<organism evidence="5 6">
    <name type="scientific">Novymonas esmeraldas</name>
    <dbReference type="NCBI Taxonomy" id="1808958"/>
    <lineage>
        <taxon>Eukaryota</taxon>
        <taxon>Discoba</taxon>
        <taxon>Euglenozoa</taxon>
        <taxon>Kinetoplastea</taxon>
        <taxon>Metakinetoplastina</taxon>
        <taxon>Trypanosomatida</taxon>
        <taxon>Trypanosomatidae</taxon>
        <taxon>Novymonas</taxon>
    </lineage>
</organism>
<evidence type="ECO:0000259" key="4">
    <source>
        <dbReference type="PROSITE" id="PS50089"/>
    </source>
</evidence>
<feature type="compositionally biased region" description="Low complexity" evidence="2">
    <location>
        <begin position="254"/>
        <end position="267"/>
    </location>
</feature>
<keyword evidence="1" id="KW-0862">Zinc</keyword>
<keyword evidence="3" id="KW-0812">Transmembrane</keyword>
<name>A0AAW0EW64_9TRYP</name>
<dbReference type="EMBL" id="JAECZO010000103">
    <property type="protein sequence ID" value="KAK7197381.1"/>
    <property type="molecule type" value="Genomic_DNA"/>
</dbReference>
<dbReference type="InterPro" id="IPR001841">
    <property type="entry name" value="Znf_RING"/>
</dbReference>
<evidence type="ECO:0000256" key="1">
    <source>
        <dbReference type="PROSITE-ProRule" id="PRU00175"/>
    </source>
</evidence>
<protein>
    <submittedName>
        <fullName evidence="5">Zinc finger, C3HC4 type (RING finger) containing protein</fullName>
    </submittedName>
</protein>
<proteinExistence type="predicted"/>
<dbReference type="Gene3D" id="3.30.40.10">
    <property type="entry name" value="Zinc/RING finger domain, C3HC4 (zinc finger)"/>
    <property type="match status" value="1"/>
</dbReference>
<feature type="region of interest" description="Disordered" evidence="2">
    <location>
        <begin position="279"/>
        <end position="301"/>
    </location>
</feature>
<dbReference type="PROSITE" id="PS50089">
    <property type="entry name" value="ZF_RING_2"/>
    <property type="match status" value="1"/>
</dbReference>
<dbReference type="GO" id="GO:0008270">
    <property type="term" value="F:zinc ion binding"/>
    <property type="evidence" value="ECO:0007669"/>
    <property type="project" value="UniProtKB-KW"/>
</dbReference>
<evidence type="ECO:0000313" key="6">
    <source>
        <dbReference type="Proteomes" id="UP001430356"/>
    </source>
</evidence>
<evidence type="ECO:0000313" key="5">
    <source>
        <dbReference type="EMBL" id="KAK7197381.1"/>
    </source>
</evidence>
<comment type="caution">
    <text evidence="5">The sequence shown here is derived from an EMBL/GenBank/DDBJ whole genome shotgun (WGS) entry which is preliminary data.</text>
</comment>
<dbReference type="InterPro" id="IPR013083">
    <property type="entry name" value="Znf_RING/FYVE/PHD"/>
</dbReference>
<dbReference type="Pfam" id="PF13920">
    <property type="entry name" value="zf-C3HC4_3"/>
    <property type="match status" value="1"/>
</dbReference>
<dbReference type="AlphaFoldDB" id="A0AAW0EW64"/>